<accession>A0A0H5D4E7</accession>
<protein>
    <recommendedName>
        <fullName evidence="4">Peptidase M15</fullName>
    </recommendedName>
</protein>
<dbReference type="InterPro" id="IPR009045">
    <property type="entry name" value="Zn_M74/Hedgehog-like"/>
</dbReference>
<evidence type="ECO:0000313" key="3">
    <source>
        <dbReference type="Proteomes" id="UP000043764"/>
    </source>
</evidence>
<dbReference type="Proteomes" id="UP000043764">
    <property type="component" value="Unassembled WGS sequence"/>
</dbReference>
<name>A0A0H5D4E7_9RHOB</name>
<proteinExistence type="predicted"/>
<dbReference type="RefSeq" id="WP_050673785.1">
    <property type="nucleotide sequence ID" value="NZ_CVRL01000035.1"/>
</dbReference>
<evidence type="ECO:0000256" key="1">
    <source>
        <dbReference type="SAM" id="MobiDB-lite"/>
    </source>
</evidence>
<sequence length="210" mass="23992">MKKPASLPALDEFGRIQLSKNFFMRDFLYSEIGHLHGLSNIPDEPDLAIKAGKKICENLLEPLQDRFGRLAIRSAYRSKEVNGFGNEQQKAKKSGYTCASNEKNYGHHIWDERDKNGHIGATVCLVVPSFIPLYDRGVSWKALAWWVHDNLPYSSMYFFPKNAAFNLRWCEVPERRIDSYIKPDNGTLTKPGMPNNEGDHSQEYAPLSEI</sequence>
<gene>
    <name evidence="2" type="ORF">NIT7321_02764</name>
</gene>
<keyword evidence="3" id="KW-1185">Reference proteome</keyword>
<reference evidence="3" key="1">
    <citation type="submission" date="2015-05" db="EMBL/GenBank/DDBJ databases">
        <authorList>
            <person name="Rodrigo-Torres Lidia"/>
            <person name="Arahal R.David."/>
        </authorList>
    </citation>
    <scope>NUCLEOTIDE SEQUENCE [LARGE SCALE GENOMIC DNA]</scope>
    <source>
        <strain evidence="3">CECT 7321</strain>
    </source>
</reference>
<evidence type="ECO:0000313" key="2">
    <source>
        <dbReference type="EMBL" id="CRL11894.1"/>
    </source>
</evidence>
<organism evidence="2 3">
    <name type="scientific">Phaeobacter italicus</name>
    <dbReference type="NCBI Taxonomy" id="481446"/>
    <lineage>
        <taxon>Bacteria</taxon>
        <taxon>Pseudomonadati</taxon>
        <taxon>Pseudomonadota</taxon>
        <taxon>Alphaproteobacteria</taxon>
        <taxon>Rhodobacterales</taxon>
        <taxon>Roseobacteraceae</taxon>
        <taxon>Phaeobacter</taxon>
    </lineage>
</organism>
<evidence type="ECO:0008006" key="4">
    <source>
        <dbReference type="Google" id="ProtNLM"/>
    </source>
</evidence>
<feature type="region of interest" description="Disordered" evidence="1">
    <location>
        <begin position="184"/>
        <end position="210"/>
    </location>
</feature>
<dbReference type="SUPFAM" id="SSF55166">
    <property type="entry name" value="Hedgehog/DD-peptidase"/>
    <property type="match status" value="1"/>
</dbReference>
<dbReference type="AlphaFoldDB" id="A0A0H5D4E7"/>
<dbReference type="EMBL" id="CVRL01000035">
    <property type="protein sequence ID" value="CRL11894.1"/>
    <property type="molecule type" value="Genomic_DNA"/>
</dbReference>